<sequence length="64" mass="7539">MQTPFLSFKIVFAHCGLVLSDNLHCRILCHRCFNHPLRGPLILLWMRCQISRRTNMISFHQSIS</sequence>
<feature type="chain" id="PRO_5046262794" evidence="1">
    <location>
        <begin position="21"/>
        <end position="64"/>
    </location>
</feature>
<dbReference type="Proteomes" id="UP001412067">
    <property type="component" value="Unassembled WGS sequence"/>
</dbReference>
<accession>A0ABR2MFI8</accession>
<name>A0ABR2MFI8_9ASPA</name>
<feature type="signal peptide" evidence="1">
    <location>
        <begin position="1"/>
        <end position="20"/>
    </location>
</feature>
<keyword evidence="1" id="KW-0732">Signal</keyword>
<evidence type="ECO:0000313" key="2">
    <source>
        <dbReference type="EMBL" id="KAK8962939.1"/>
    </source>
</evidence>
<reference evidence="2 3" key="1">
    <citation type="journal article" date="2022" name="Nat. Plants">
        <title>Genomes of leafy and leafless Platanthera orchids illuminate the evolution of mycoheterotrophy.</title>
        <authorList>
            <person name="Li M.H."/>
            <person name="Liu K.W."/>
            <person name="Li Z."/>
            <person name="Lu H.C."/>
            <person name="Ye Q.L."/>
            <person name="Zhang D."/>
            <person name="Wang J.Y."/>
            <person name="Li Y.F."/>
            <person name="Zhong Z.M."/>
            <person name="Liu X."/>
            <person name="Yu X."/>
            <person name="Liu D.K."/>
            <person name="Tu X.D."/>
            <person name="Liu B."/>
            <person name="Hao Y."/>
            <person name="Liao X.Y."/>
            <person name="Jiang Y.T."/>
            <person name="Sun W.H."/>
            <person name="Chen J."/>
            <person name="Chen Y.Q."/>
            <person name="Ai Y."/>
            <person name="Zhai J.W."/>
            <person name="Wu S.S."/>
            <person name="Zhou Z."/>
            <person name="Hsiao Y.Y."/>
            <person name="Wu W.L."/>
            <person name="Chen Y.Y."/>
            <person name="Lin Y.F."/>
            <person name="Hsu J.L."/>
            <person name="Li C.Y."/>
            <person name="Wang Z.W."/>
            <person name="Zhao X."/>
            <person name="Zhong W.Y."/>
            <person name="Ma X.K."/>
            <person name="Ma L."/>
            <person name="Huang J."/>
            <person name="Chen G.Z."/>
            <person name="Huang M.Z."/>
            <person name="Huang L."/>
            <person name="Peng D.H."/>
            <person name="Luo Y.B."/>
            <person name="Zou S.Q."/>
            <person name="Chen S.P."/>
            <person name="Lan S."/>
            <person name="Tsai W.C."/>
            <person name="Van de Peer Y."/>
            <person name="Liu Z.J."/>
        </authorList>
    </citation>
    <scope>NUCLEOTIDE SEQUENCE [LARGE SCALE GENOMIC DNA]</scope>
    <source>
        <strain evidence="2">Lor288</strain>
    </source>
</reference>
<proteinExistence type="predicted"/>
<protein>
    <submittedName>
        <fullName evidence="2">Uncharacterized protein</fullName>
    </submittedName>
</protein>
<organism evidence="2 3">
    <name type="scientific">Platanthera guangdongensis</name>
    <dbReference type="NCBI Taxonomy" id="2320717"/>
    <lineage>
        <taxon>Eukaryota</taxon>
        <taxon>Viridiplantae</taxon>
        <taxon>Streptophyta</taxon>
        <taxon>Embryophyta</taxon>
        <taxon>Tracheophyta</taxon>
        <taxon>Spermatophyta</taxon>
        <taxon>Magnoliopsida</taxon>
        <taxon>Liliopsida</taxon>
        <taxon>Asparagales</taxon>
        <taxon>Orchidaceae</taxon>
        <taxon>Orchidoideae</taxon>
        <taxon>Orchideae</taxon>
        <taxon>Orchidinae</taxon>
        <taxon>Platanthera</taxon>
    </lineage>
</organism>
<comment type="caution">
    <text evidence="2">The sequence shown here is derived from an EMBL/GenBank/DDBJ whole genome shotgun (WGS) entry which is preliminary data.</text>
</comment>
<evidence type="ECO:0000313" key="3">
    <source>
        <dbReference type="Proteomes" id="UP001412067"/>
    </source>
</evidence>
<dbReference type="EMBL" id="JBBWWR010000008">
    <property type="protein sequence ID" value="KAK8962939.1"/>
    <property type="molecule type" value="Genomic_DNA"/>
</dbReference>
<gene>
    <name evidence="2" type="ORF">KSP40_PGU010213</name>
</gene>
<keyword evidence="3" id="KW-1185">Reference proteome</keyword>
<evidence type="ECO:0000256" key="1">
    <source>
        <dbReference type="SAM" id="SignalP"/>
    </source>
</evidence>